<dbReference type="Proteomes" id="UP001595457">
    <property type="component" value="Unassembled WGS sequence"/>
</dbReference>
<comment type="caution">
    <text evidence="5">The sequence shown here is derived from an EMBL/GenBank/DDBJ whole genome shotgun (WGS) entry which is preliminary data.</text>
</comment>
<evidence type="ECO:0000313" key="5">
    <source>
        <dbReference type="EMBL" id="MFC2970721.1"/>
    </source>
</evidence>
<dbReference type="Gene3D" id="3.40.50.300">
    <property type="entry name" value="P-loop containing nucleotide triphosphate hydrolases"/>
    <property type="match status" value="1"/>
</dbReference>
<comment type="similarity">
    <text evidence="1">Belongs to the polyphosphate kinase 2 (PPK2) family. Class I subfamily.</text>
</comment>
<keyword evidence="3 5" id="KW-0418">Kinase</keyword>
<gene>
    <name evidence="5" type="ORF">ACFOJE_00645</name>
</gene>
<evidence type="ECO:0000256" key="2">
    <source>
        <dbReference type="ARBA" id="ARBA00022679"/>
    </source>
</evidence>
<keyword evidence="6" id="KW-1185">Reference proteome</keyword>
<dbReference type="InterPro" id="IPR022488">
    <property type="entry name" value="PPK2-related"/>
</dbReference>
<evidence type="ECO:0000256" key="3">
    <source>
        <dbReference type="ARBA" id="ARBA00022777"/>
    </source>
</evidence>
<sequence>MSRLPDEILDDCLCRPDAPLAGDPARQYGLDKARAQERLAELKEWLRERLTILRANRREALLLILQGPDCSGKDGVIRRVLAGLDPRALAVHGFQPPSDAERAHDFLWRYRQRLPAPGQLGVFDRSWYEGLISDPLDGLCGEDEVPARLEQVLAQEEHLPAQGIEPLKCYLQISRHEQKRRLHQRLEQIDKRWKLAAGDLEAHRQFDLRQARWSTLLAVSHRPQAPWYVIPADHRWLRDLLLASLLARELEKLDLDWPQRPPPFTADELERA</sequence>
<dbReference type="PANTHER" id="PTHR34383">
    <property type="entry name" value="POLYPHOSPHATE:AMP PHOSPHOTRANSFERASE-RELATED"/>
    <property type="match status" value="1"/>
</dbReference>
<protein>
    <submittedName>
        <fullName evidence="5">Polyphosphate kinase 2 family protein</fullName>
    </submittedName>
</protein>
<feature type="domain" description="Polyphosphate kinase-2-related" evidence="4">
    <location>
        <begin position="30"/>
        <end position="252"/>
    </location>
</feature>
<dbReference type="RefSeq" id="WP_377812292.1">
    <property type="nucleotide sequence ID" value="NZ_JBHRSJ010000001.1"/>
</dbReference>
<accession>A0ABV7APK1</accession>
<dbReference type="PANTHER" id="PTHR34383:SF3">
    <property type="entry name" value="POLYPHOSPHATE:AMP PHOSPHOTRANSFERASE"/>
    <property type="match status" value="1"/>
</dbReference>
<evidence type="ECO:0000313" key="6">
    <source>
        <dbReference type="Proteomes" id="UP001595457"/>
    </source>
</evidence>
<organism evidence="5 6">
    <name type="scientific">Azotobacter bryophylli</name>
    <dbReference type="NCBI Taxonomy" id="1986537"/>
    <lineage>
        <taxon>Bacteria</taxon>
        <taxon>Pseudomonadati</taxon>
        <taxon>Pseudomonadota</taxon>
        <taxon>Gammaproteobacteria</taxon>
        <taxon>Pseudomonadales</taxon>
        <taxon>Pseudomonadaceae</taxon>
        <taxon>Azotobacter</taxon>
    </lineage>
</organism>
<proteinExistence type="inferred from homology"/>
<dbReference type="GO" id="GO:0016301">
    <property type="term" value="F:kinase activity"/>
    <property type="evidence" value="ECO:0007669"/>
    <property type="project" value="UniProtKB-KW"/>
</dbReference>
<dbReference type="InterPro" id="IPR016898">
    <property type="entry name" value="Polyphosphate_phosphotransfera"/>
</dbReference>
<dbReference type="PIRSF" id="PIRSF028756">
    <property type="entry name" value="PPK2_prd"/>
    <property type="match status" value="1"/>
</dbReference>
<evidence type="ECO:0000259" key="4">
    <source>
        <dbReference type="Pfam" id="PF03976"/>
    </source>
</evidence>
<dbReference type="InterPro" id="IPR027417">
    <property type="entry name" value="P-loop_NTPase"/>
</dbReference>
<dbReference type="EMBL" id="JBHRSJ010000001">
    <property type="protein sequence ID" value="MFC2970721.1"/>
    <property type="molecule type" value="Genomic_DNA"/>
</dbReference>
<dbReference type="SUPFAM" id="SSF52540">
    <property type="entry name" value="P-loop containing nucleoside triphosphate hydrolases"/>
    <property type="match status" value="1"/>
</dbReference>
<name>A0ABV7APK1_9GAMM</name>
<reference evidence="6" key="1">
    <citation type="journal article" date="2019" name="Int. J. Syst. Evol. Microbiol.">
        <title>The Global Catalogue of Microorganisms (GCM) 10K type strain sequencing project: providing services to taxonomists for standard genome sequencing and annotation.</title>
        <authorList>
            <consortium name="The Broad Institute Genomics Platform"/>
            <consortium name="The Broad Institute Genome Sequencing Center for Infectious Disease"/>
            <person name="Wu L."/>
            <person name="Ma J."/>
        </authorList>
    </citation>
    <scope>NUCLEOTIDE SEQUENCE [LARGE SCALE GENOMIC DNA]</scope>
    <source>
        <strain evidence="6">KCTC 62195</strain>
    </source>
</reference>
<keyword evidence="2" id="KW-0808">Transferase</keyword>
<evidence type="ECO:0000256" key="1">
    <source>
        <dbReference type="ARBA" id="ARBA00009924"/>
    </source>
</evidence>
<dbReference type="Pfam" id="PF03976">
    <property type="entry name" value="PPK2"/>
    <property type="match status" value="1"/>
</dbReference>